<accession>K9CXS4</accession>
<dbReference type="RefSeq" id="WP_004207239.1">
    <property type="nucleotide sequence ID" value="NZ_JH992904.1"/>
</dbReference>
<comment type="caution">
    <text evidence="1">The sequence shown here is derived from an EMBL/GenBank/DDBJ whole genome shotgun (WGS) entry which is preliminary data.</text>
</comment>
<evidence type="ECO:0000313" key="1">
    <source>
        <dbReference type="EMBL" id="EKU77074.1"/>
    </source>
</evidence>
<dbReference type="PATRIC" id="fig|883163.3.peg.232"/>
<gene>
    <name evidence="1" type="ORF">HMPREF9718_00235</name>
</gene>
<reference evidence="1 2" key="1">
    <citation type="submission" date="2012-09" db="EMBL/GenBank/DDBJ databases">
        <title>The Genome Sequence of Sphingobium yanoikuyae ATCC 51230.</title>
        <authorList>
            <consortium name="The Broad Institute Genome Sequencing Platform"/>
            <person name="Earl A."/>
            <person name="Ward D."/>
            <person name="Feldgarden M."/>
            <person name="Gevers D."/>
            <person name="Huys G."/>
            <person name="Walker B."/>
            <person name="Young S.K."/>
            <person name="Zeng Q."/>
            <person name="Gargeya S."/>
            <person name="Fitzgerald M."/>
            <person name="Haas B."/>
            <person name="Abouelleil A."/>
            <person name="Alvarado L."/>
            <person name="Arachchi H.M."/>
            <person name="Berlin A.M."/>
            <person name="Chapman S.B."/>
            <person name="Goldberg J."/>
            <person name="Griggs A."/>
            <person name="Gujja S."/>
            <person name="Hansen M."/>
            <person name="Howarth C."/>
            <person name="Imamovic A."/>
            <person name="Larimer J."/>
            <person name="McCowen C."/>
            <person name="Montmayeur A."/>
            <person name="Murphy C."/>
            <person name="Neiman D."/>
            <person name="Pearson M."/>
            <person name="Priest M."/>
            <person name="Roberts A."/>
            <person name="Saif S."/>
            <person name="Shea T."/>
            <person name="Sisk P."/>
            <person name="Sykes S."/>
            <person name="Wortman J."/>
            <person name="Nusbaum C."/>
            <person name="Birren B."/>
        </authorList>
    </citation>
    <scope>NUCLEOTIDE SEQUENCE [LARGE SCALE GENOMIC DNA]</scope>
    <source>
        <strain evidence="1 2">ATCC 51230</strain>
    </source>
</reference>
<dbReference type="GO" id="GO:0051213">
    <property type="term" value="F:dioxygenase activity"/>
    <property type="evidence" value="ECO:0007669"/>
    <property type="project" value="InterPro"/>
</dbReference>
<dbReference type="AlphaFoldDB" id="K9CXS4"/>
<protein>
    <recommendedName>
        <fullName evidence="3">2OG-Fe dioxygenase family protein</fullName>
    </recommendedName>
</protein>
<evidence type="ECO:0000313" key="2">
    <source>
        <dbReference type="Proteomes" id="UP000009887"/>
    </source>
</evidence>
<dbReference type="Pfam" id="PF10014">
    <property type="entry name" value="2OG-Fe_Oxy_2"/>
    <property type="match status" value="1"/>
</dbReference>
<dbReference type="HOGENOM" id="CLU_078728_0_0_5"/>
<dbReference type="Proteomes" id="UP000009887">
    <property type="component" value="Unassembled WGS sequence"/>
</dbReference>
<dbReference type="EMBL" id="AGZU01000004">
    <property type="protein sequence ID" value="EKU77074.1"/>
    <property type="molecule type" value="Genomic_DNA"/>
</dbReference>
<organism evidence="1 2">
    <name type="scientific">Sphingobium yanoikuyae ATCC 51230</name>
    <dbReference type="NCBI Taxonomy" id="883163"/>
    <lineage>
        <taxon>Bacteria</taxon>
        <taxon>Pseudomonadati</taxon>
        <taxon>Pseudomonadota</taxon>
        <taxon>Alphaproteobacteria</taxon>
        <taxon>Sphingomonadales</taxon>
        <taxon>Sphingomonadaceae</taxon>
        <taxon>Sphingobium</taxon>
    </lineage>
</organism>
<dbReference type="InterPro" id="IPR018724">
    <property type="entry name" value="2OG-Fe_dioxygenase"/>
</dbReference>
<proteinExistence type="predicted"/>
<name>K9CXS4_SPHYA</name>
<dbReference type="Gene3D" id="2.60.120.620">
    <property type="entry name" value="q2cbj1_9rhob like domain"/>
    <property type="match status" value="1"/>
</dbReference>
<keyword evidence="2" id="KW-1185">Reference proteome</keyword>
<evidence type="ECO:0008006" key="3">
    <source>
        <dbReference type="Google" id="ProtNLM"/>
    </source>
</evidence>
<sequence length="246" mass="27297">MSDTDCLPTIDQALEQDGYARLAGADLLRQLDIGAADWAPFARSWDDLGPDLFMADGGRYRRRRHATFRCAAGQFSRQPHQPHYQSRDYNPLNGDVQRWFDPVEDATIALPATQALLAFCAGHFDPASSGDWHVEMHQFRIEAKPGELGRPTPEGMHRDGVDRVFVMLVERRNVREGVTRIGAADGTPMGEFTLAQPGDAMLIDDHRIFHGVTEIHAVDPAQPAWRDALVITFQSSPARGGGIAQR</sequence>